<dbReference type="Proteomes" id="UP000033483">
    <property type="component" value="Unassembled WGS sequence"/>
</dbReference>
<dbReference type="InterPro" id="IPR024185">
    <property type="entry name" value="FTHF_cligase-like_sf"/>
</dbReference>
<evidence type="ECO:0000256" key="2">
    <source>
        <dbReference type="ARBA" id="ARBA00022741"/>
    </source>
</evidence>
<name>A0A0F4ZHR2_9PEZI</name>
<dbReference type="Gene3D" id="3.40.50.10420">
    <property type="entry name" value="NagB/RpiA/CoA transferase-like"/>
    <property type="match status" value="1"/>
</dbReference>
<gene>
    <name evidence="7" type="ORF">TD95_004562</name>
</gene>
<feature type="binding site" evidence="6">
    <location>
        <begin position="10"/>
        <end position="14"/>
    </location>
    <ligand>
        <name>ATP</name>
        <dbReference type="ChEBI" id="CHEBI:30616"/>
    </ligand>
</feature>
<evidence type="ECO:0000256" key="4">
    <source>
        <dbReference type="ARBA" id="ARBA00036539"/>
    </source>
</evidence>
<dbReference type="OrthoDB" id="2015992at2759"/>
<dbReference type="GO" id="GO:0005739">
    <property type="term" value="C:mitochondrion"/>
    <property type="evidence" value="ECO:0007669"/>
    <property type="project" value="TreeGrafter"/>
</dbReference>
<dbReference type="EMBL" id="LAEV01000519">
    <property type="protein sequence ID" value="KKA30087.1"/>
    <property type="molecule type" value="Genomic_DNA"/>
</dbReference>
<keyword evidence="2 6" id="KW-0547">Nucleotide-binding</keyword>
<dbReference type="InterPro" id="IPR037171">
    <property type="entry name" value="NagB/RpiA_transferase-like"/>
</dbReference>
<dbReference type="GO" id="GO:0030272">
    <property type="term" value="F:5-formyltetrahydrofolate cyclo-ligase activity"/>
    <property type="evidence" value="ECO:0007669"/>
    <property type="project" value="UniProtKB-EC"/>
</dbReference>
<evidence type="ECO:0000256" key="6">
    <source>
        <dbReference type="PIRSR" id="PIRSR006806-1"/>
    </source>
</evidence>
<dbReference type="PANTHER" id="PTHR23407:SF1">
    <property type="entry name" value="5-FORMYLTETRAHYDROFOLATE CYCLO-LIGASE"/>
    <property type="match status" value="1"/>
</dbReference>
<dbReference type="PANTHER" id="PTHR23407">
    <property type="entry name" value="ATPASE INHIBITOR/5-FORMYLTETRAHYDROFOLATE CYCLO-LIGASE"/>
    <property type="match status" value="1"/>
</dbReference>
<organism evidence="7 8">
    <name type="scientific">Thielaviopsis punctulata</name>
    <dbReference type="NCBI Taxonomy" id="72032"/>
    <lineage>
        <taxon>Eukaryota</taxon>
        <taxon>Fungi</taxon>
        <taxon>Dikarya</taxon>
        <taxon>Ascomycota</taxon>
        <taxon>Pezizomycotina</taxon>
        <taxon>Sordariomycetes</taxon>
        <taxon>Hypocreomycetidae</taxon>
        <taxon>Microascales</taxon>
        <taxon>Ceratocystidaceae</taxon>
        <taxon>Thielaviopsis</taxon>
    </lineage>
</organism>
<dbReference type="GO" id="GO:0005524">
    <property type="term" value="F:ATP binding"/>
    <property type="evidence" value="ECO:0007669"/>
    <property type="project" value="UniProtKB-KW"/>
</dbReference>
<evidence type="ECO:0000313" key="7">
    <source>
        <dbReference type="EMBL" id="KKA30087.1"/>
    </source>
</evidence>
<dbReference type="GO" id="GO:0035999">
    <property type="term" value="P:tetrahydrofolate interconversion"/>
    <property type="evidence" value="ECO:0007669"/>
    <property type="project" value="TreeGrafter"/>
</dbReference>
<keyword evidence="8" id="KW-1185">Reference proteome</keyword>
<dbReference type="Pfam" id="PF01812">
    <property type="entry name" value="5-FTHF_cyc-lig"/>
    <property type="match status" value="1"/>
</dbReference>
<feature type="binding site" evidence="6">
    <location>
        <position position="56"/>
    </location>
    <ligand>
        <name>substrate</name>
    </ligand>
</feature>
<dbReference type="AlphaFoldDB" id="A0A0F4ZHR2"/>
<evidence type="ECO:0000256" key="3">
    <source>
        <dbReference type="ARBA" id="ARBA00022840"/>
    </source>
</evidence>
<accession>A0A0F4ZHR2</accession>
<feature type="binding site" evidence="6">
    <location>
        <position position="62"/>
    </location>
    <ligand>
        <name>substrate</name>
    </ligand>
</feature>
<dbReference type="InterPro" id="IPR002698">
    <property type="entry name" value="FTHF_cligase"/>
</dbReference>
<comment type="similarity">
    <text evidence="1">Belongs to the 5-formyltetrahydrofolate cyclo-ligase family.</text>
</comment>
<feature type="binding site" evidence="6">
    <location>
        <begin position="167"/>
        <end position="175"/>
    </location>
    <ligand>
        <name>ATP</name>
        <dbReference type="ChEBI" id="CHEBI:30616"/>
    </ligand>
</feature>
<dbReference type="EC" id="6.3.3.2" evidence="5"/>
<dbReference type="SUPFAM" id="SSF100950">
    <property type="entry name" value="NagB/RpiA/CoA transferase-like"/>
    <property type="match status" value="1"/>
</dbReference>
<evidence type="ECO:0000313" key="8">
    <source>
        <dbReference type="Proteomes" id="UP000033483"/>
    </source>
</evidence>
<dbReference type="PIRSF" id="PIRSF006806">
    <property type="entry name" value="FTHF_cligase"/>
    <property type="match status" value="1"/>
</dbReference>
<dbReference type="GO" id="GO:0009396">
    <property type="term" value="P:folic acid-containing compound biosynthetic process"/>
    <property type="evidence" value="ECO:0007669"/>
    <property type="project" value="TreeGrafter"/>
</dbReference>
<comment type="catalytic activity">
    <reaction evidence="4">
        <text>(6S)-5-formyl-5,6,7,8-tetrahydrofolate + ATP = (6R)-5,10-methenyltetrahydrofolate + ADP + phosphate</text>
        <dbReference type="Rhea" id="RHEA:10488"/>
        <dbReference type="ChEBI" id="CHEBI:30616"/>
        <dbReference type="ChEBI" id="CHEBI:43474"/>
        <dbReference type="ChEBI" id="CHEBI:57455"/>
        <dbReference type="ChEBI" id="CHEBI:57457"/>
        <dbReference type="ChEBI" id="CHEBI:456216"/>
        <dbReference type="EC" id="6.3.3.2"/>
    </reaction>
</comment>
<evidence type="ECO:0000256" key="1">
    <source>
        <dbReference type="ARBA" id="ARBA00010638"/>
    </source>
</evidence>
<evidence type="ECO:0000256" key="5">
    <source>
        <dbReference type="ARBA" id="ARBA00038966"/>
    </source>
</evidence>
<comment type="caution">
    <text evidence="7">The sequence shown here is derived from an EMBL/GenBank/DDBJ whole genome shotgun (WGS) entry which is preliminary data.</text>
</comment>
<reference evidence="7 8" key="1">
    <citation type="submission" date="2015-03" db="EMBL/GenBank/DDBJ databases">
        <authorList>
            <person name="Radwan O."/>
            <person name="Al-Naeli F.A."/>
            <person name="Rendon G.A."/>
            <person name="Fields C."/>
        </authorList>
    </citation>
    <scope>NUCLEOTIDE SEQUENCE [LARGE SCALE GENOMIC DNA]</scope>
    <source>
        <strain evidence="7">CR-DP1</strain>
    </source>
</reference>
<protein>
    <recommendedName>
        <fullName evidence="5">5-formyltetrahydrofolate cyclo-ligase</fullName>
        <ecNumber evidence="5">6.3.3.2</ecNumber>
    </recommendedName>
</protein>
<proteinExistence type="inferred from homology"/>
<sequence length="233" mass="26060">MTSPALALAKQQLRTFVRECLKSVPEESIVSQSKTLFDTLMDFPPYVEASRISIFLSMPHSEVQTQEIVRHSLQSGKMVFIPYLHKTPPHLDVDVKRVMDMVHIRDLKDYESLQPDKWGIPSLDPQTVHTRNRVLGDAVEPVDLSSLDLVLVPGLAFDSNPAGGIKRMGHGRGFYDLFLDRYASLSPRPPLALYGLGLTEQYLPNLSPRHELPTGHQDKILDGLILGNGSIIQ</sequence>
<keyword evidence="3 6" id="KW-0067">ATP-binding</keyword>